<dbReference type="InterPro" id="IPR025962">
    <property type="entry name" value="SdpI/YhfL"/>
</dbReference>
<feature type="transmembrane region" description="Helical" evidence="1">
    <location>
        <begin position="160"/>
        <end position="193"/>
    </location>
</feature>
<evidence type="ECO:0000259" key="2">
    <source>
        <dbReference type="Pfam" id="PF07853"/>
    </source>
</evidence>
<gene>
    <name evidence="3" type="ORF">H9980_00500</name>
</gene>
<feature type="transmembrane region" description="Helical" evidence="1">
    <location>
        <begin position="112"/>
        <end position="131"/>
    </location>
</feature>
<keyword evidence="1" id="KW-0812">Transmembrane</keyword>
<dbReference type="InterPro" id="IPR026272">
    <property type="entry name" value="SdpI"/>
</dbReference>
<feature type="non-terminal residue" evidence="3">
    <location>
        <position position="196"/>
    </location>
</feature>
<dbReference type="GO" id="GO:0009636">
    <property type="term" value="P:response to toxic substance"/>
    <property type="evidence" value="ECO:0007669"/>
    <property type="project" value="TreeGrafter"/>
</dbReference>
<proteinExistence type="predicted"/>
<dbReference type="AlphaFoldDB" id="A0A9D2BLH3"/>
<dbReference type="EMBL" id="DXET01000015">
    <property type="protein sequence ID" value="HIX80443.1"/>
    <property type="molecule type" value="Genomic_DNA"/>
</dbReference>
<sequence length="196" mass="22017">MKNKQILITSGACLIPSVFGVLIYNQLPAKLPIHWNFSGQIDSYGNKAIVVFGLPVLMCLIQAFMMFMLLNDPKGRSHSNKMIKVVSWIIPGLTIIIEAITFAVAFGYHISINFVIPLLIGIIFIILGNYLPKCRQNYMIGYRLPWTLNNRENWNRTNRLAGYIMVIGGLIIIVASFFNVAFYALLVVVLVLVVVP</sequence>
<feature type="transmembrane region" description="Helical" evidence="1">
    <location>
        <begin position="7"/>
        <end position="27"/>
    </location>
</feature>
<name>A0A9D2BLH3_9FIRM</name>
<protein>
    <submittedName>
        <fullName evidence="3">SdpI family protein</fullName>
    </submittedName>
</protein>
<evidence type="ECO:0000256" key="1">
    <source>
        <dbReference type="SAM" id="Phobius"/>
    </source>
</evidence>
<dbReference type="Pfam" id="PF13630">
    <property type="entry name" value="SdpI"/>
    <property type="match status" value="1"/>
</dbReference>
<evidence type="ECO:0000313" key="4">
    <source>
        <dbReference type="Proteomes" id="UP000886724"/>
    </source>
</evidence>
<dbReference type="InterPro" id="IPR012867">
    <property type="entry name" value="DUF1648"/>
</dbReference>
<feature type="transmembrane region" description="Helical" evidence="1">
    <location>
        <begin position="82"/>
        <end position="106"/>
    </location>
</feature>
<comment type="caution">
    <text evidence="3">The sequence shown here is derived from an EMBL/GenBank/DDBJ whole genome shotgun (WGS) entry which is preliminary data.</text>
</comment>
<dbReference type="PANTHER" id="PTHR37810">
    <property type="entry name" value="IMMUNITY PROTEIN SDPI"/>
    <property type="match status" value="1"/>
</dbReference>
<accession>A0A9D2BLH3</accession>
<dbReference type="Proteomes" id="UP000886724">
    <property type="component" value="Unassembled WGS sequence"/>
</dbReference>
<reference evidence="3" key="1">
    <citation type="journal article" date="2021" name="PeerJ">
        <title>Extensive microbial diversity within the chicken gut microbiome revealed by metagenomics and culture.</title>
        <authorList>
            <person name="Gilroy R."/>
            <person name="Ravi A."/>
            <person name="Getino M."/>
            <person name="Pursley I."/>
            <person name="Horton D.L."/>
            <person name="Alikhan N.F."/>
            <person name="Baker D."/>
            <person name="Gharbi K."/>
            <person name="Hall N."/>
            <person name="Watson M."/>
            <person name="Adriaenssens E.M."/>
            <person name="Foster-Nyarko E."/>
            <person name="Jarju S."/>
            <person name="Secka A."/>
            <person name="Antonio M."/>
            <person name="Oren A."/>
            <person name="Chaudhuri R.R."/>
            <person name="La Ragione R."/>
            <person name="Hildebrand F."/>
            <person name="Pallen M.J."/>
        </authorList>
    </citation>
    <scope>NUCLEOTIDE SEQUENCE</scope>
    <source>
        <strain evidence="3">ChiGjej1B1-14440</strain>
    </source>
</reference>
<evidence type="ECO:0000313" key="3">
    <source>
        <dbReference type="EMBL" id="HIX80443.1"/>
    </source>
</evidence>
<reference evidence="3" key="2">
    <citation type="submission" date="2021-04" db="EMBL/GenBank/DDBJ databases">
        <authorList>
            <person name="Gilroy R."/>
        </authorList>
    </citation>
    <scope>NUCLEOTIDE SEQUENCE</scope>
    <source>
        <strain evidence="3">ChiGjej1B1-14440</strain>
    </source>
</reference>
<dbReference type="PIRSF" id="PIRSF038959">
    <property type="entry name" value="SdpI"/>
    <property type="match status" value="1"/>
</dbReference>
<keyword evidence="1" id="KW-0472">Membrane</keyword>
<dbReference type="Pfam" id="PF07853">
    <property type="entry name" value="DUF1648"/>
    <property type="match status" value="1"/>
</dbReference>
<feature type="transmembrane region" description="Helical" evidence="1">
    <location>
        <begin position="47"/>
        <end position="70"/>
    </location>
</feature>
<keyword evidence="1" id="KW-1133">Transmembrane helix</keyword>
<feature type="domain" description="DUF1648" evidence="2">
    <location>
        <begin position="13"/>
        <end position="58"/>
    </location>
</feature>
<dbReference type="PANTHER" id="PTHR37810:SF5">
    <property type="entry name" value="IMMUNITY PROTEIN SDPI"/>
    <property type="match status" value="1"/>
</dbReference>
<organism evidence="3 4">
    <name type="scientific">Candidatus Erysipelatoclostridium merdavium</name>
    <dbReference type="NCBI Taxonomy" id="2838566"/>
    <lineage>
        <taxon>Bacteria</taxon>
        <taxon>Bacillati</taxon>
        <taxon>Bacillota</taxon>
        <taxon>Erysipelotrichia</taxon>
        <taxon>Erysipelotrichales</taxon>
        <taxon>Erysipelotrichales incertae sedis</taxon>
    </lineage>
</organism>